<dbReference type="GO" id="GO:0003700">
    <property type="term" value="F:DNA-binding transcription factor activity"/>
    <property type="evidence" value="ECO:0007669"/>
    <property type="project" value="TreeGrafter"/>
</dbReference>
<sequence length="258" mass="29062">MNAVTKRENSVKSILKAFQIIEELDRFGELSIGQLSHALSMDKTTVHRLISTIKEAGYIVQNPYTRKYSNSIKLFTIGSSIIERTGLKEIARPYIEAVAKETKETINLSMHSGNNIVYVDKIESNSAIKVGIKTGTAIPMYCTGMGKAILAFLPEDIQNEIMNNTSFQKRTEKTVASREALIDQLELVRKNGYAKDEEEYVYGLISFAAPIFDYRNNPVAALSISMPKLRYNEAENREYYVSLVKDTAELLSKELGKR</sequence>
<keyword evidence="8" id="KW-1185">Reference proteome</keyword>
<dbReference type="EMBL" id="FQUA01000015">
    <property type="protein sequence ID" value="SHF06719.1"/>
    <property type="molecule type" value="Genomic_DNA"/>
</dbReference>
<dbReference type="Proteomes" id="UP000184204">
    <property type="component" value="Unassembled WGS sequence"/>
</dbReference>
<reference evidence="9" key="4">
    <citation type="submission" date="2016-11" db="EMBL/GenBank/DDBJ databases">
        <authorList>
            <person name="Jaros S."/>
            <person name="Januszkiewicz K."/>
            <person name="Wedrychowicz H."/>
        </authorList>
    </citation>
    <scope>NUCLEOTIDE SEQUENCE [LARGE SCALE GENOMIC DNA]</scope>
    <source>
        <strain evidence="9">DSM 1682</strain>
    </source>
</reference>
<dbReference type="InterPro" id="IPR005471">
    <property type="entry name" value="Tscrpt_reg_IclR_N"/>
</dbReference>
<dbReference type="InterPro" id="IPR036388">
    <property type="entry name" value="WH-like_DNA-bd_sf"/>
</dbReference>
<dbReference type="Gene3D" id="1.10.10.10">
    <property type="entry name" value="Winged helix-like DNA-binding domain superfamily/Winged helix DNA-binding domain"/>
    <property type="match status" value="1"/>
</dbReference>
<dbReference type="PANTHER" id="PTHR30136">
    <property type="entry name" value="HELIX-TURN-HELIX TRANSCRIPTIONAL REGULATOR, ICLR FAMILY"/>
    <property type="match status" value="1"/>
</dbReference>
<dbReference type="PROSITE" id="PS51078">
    <property type="entry name" value="ICLR_ED"/>
    <property type="match status" value="1"/>
</dbReference>
<evidence type="ECO:0000256" key="3">
    <source>
        <dbReference type="ARBA" id="ARBA00023163"/>
    </source>
</evidence>
<evidence type="ECO:0000259" key="5">
    <source>
        <dbReference type="PROSITE" id="PS51078"/>
    </source>
</evidence>
<dbReference type="Pfam" id="PF09339">
    <property type="entry name" value="HTH_IclR"/>
    <property type="match status" value="1"/>
</dbReference>
<dbReference type="OrthoDB" id="9791752at2"/>
<evidence type="ECO:0000256" key="1">
    <source>
        <dbReference type="ARBA" id="ARBA00023015"/>
    </source>
</evidence>
<dbReference type="PANTHER" id="PTHR30136:SF7">
    <property type="entry name" value="HTH-TYPE TRANSCRIPTIONAL REGULATOR KDGR-RELATED"/>
    <property type="match status" value="1"/>
</dbReference>
<organism evidence="7 9">
    <name type="scientific">Anaerotignum propionicum DSM 1682</name>
    <dbReference type="NCBI Taxonomy" id="991789"/>
    <lineage>
        <taxon>Bacteria</taxon>
        <taxon>Bacillati</taxon>
        <taxon>Bacillota</taxon>
        <taxon>Clostridia</taxon>
        <taxon>Lachnospirales</taxon>
        <taxon>Anaerotignaceae</taxon>
        <taxon>Anaerotignum</taxon>
    </lineage>
</organism>
<dbReference type="Proteomes" id="UP000068026">
    <property type="component" value="Chromosome"/>
</dbReference>
<evidence type="ECO:0000313" key="9">
    <source>
        <dbReference type="Proteomes" id="UP000184204"/>
    </source>
</evidence>
<dbReference type="GO" id="GO:0003677">
    <property type="term" value="F:DNA binding"/>
    <property type="evidence" value="ECO:0007669"/>
    <property type="project" value="UniProtKB-KW"/>
</dbReference>
<feature type="domain" description="IclR-ED" evidence="5">
    <location>
        <begin position="73"/>
        <end position="257"/>
    </location>
</feature>
<gene>
    <name evidence="6" type="primary">kdgR_2</name>
    <name evidence="6" type="ORF">CPRO_17000</name>
    <name evidence="7" type="ORF">SAMN02745151_02679</name>
</gene>
<dbReference type="Pfam" id="PF01614">
    <property type="entry name" value="IclR_C"/>
    <property type="match status" value="1"/>
</dbReference>
<dbReference type="KEGG" id="cpro:CPRO_17000"/>
<evidence type="ECO:0000313" key="8">
    <source>
        <dbReference type="Proteomes" id="UP000068026"/>
    </source>
</evidence>
<proteinExistence type="predicted"/>
<dbReference type="InterPro" id="IPR029016">
    <property type="entry name" value="GAF-like_dom_sf"/>
</dbReference>
<reference evidence="6 8" key="1">
    <citation type="journal article" date="2016" name="Genome Announc.">
        <title>Complete Genome Sequence of the Amino Acid-Fermenting Clostridium propionicum X2 (DSM 1682).</title>
        <authorList>
            <person name="Poehlein A."/>
            <person name="Schlien K."/>
            <person name="Chowdhury N.P."/>
            <person name="Gottschalk G."/>
            <person name="Buckel W."/>
            <person name="Daniel R."/>
        </authorList>
    </citation>
    <scope>NUCLEOTIDE SEQUENCE [LARGE SCALE GENOMIC DNA]</scope>
    <source>
        <strain evidence="6 8">X2</strain>
    </source>
</reference>
<keyword evidence="3" id="KW-0804">Transcription</keyword>
<reference evidence="8" key="2">
    <citation type="submission" date="2016-01" db="EMBL/GenBank/DDBJ databases">
        <authorList>
            <person name="Poehlein A."/>
            <person name="Schlien K."/>
            <person name="Gottschalk G."/>
            <person name="Buckel W."/>
            <person name="Daniel R."/>
        </authorList>
    </citation>
    <scope>NUCLEOTIDE SEQUENCE [LARGE SCALE GENOMIC DNA]</scope>
    <source>
        <strain evidence="8">X2</strain>
    </source>
</reference>
<reference evidence="7" key="3">
    <citation type="submission" date="2016-11" db="EMBL/GenBank/DDBJ databases">
        <authorList>
            <person name="Varghese N."/>
            <person name="Submissions S."/>
        </authorList>
    </citation>
    <scope>NUCLEOTIDE SEQUENCE</scope>
    <source>
        <strain evidence="7">DSM 1682</strain>
    </source>
</reference>
<keyword evidence="2" id="KW-0238">DNA-binding</keyword>
<protein>
    <submittedName>
        <fullName evidence="6">Transcriptional regulator KdgR</fullName>
    </submittedName>
    <submittedName>
        <fullName evidence="7">Transcriptional regulator, IclR family</fullName>
    </submittedName>
</protein>
<dbReference type="SMART" id="SM00346">
    <property type="entry name" value="HTH_ICLR"/>
    <property type="match status" value="1"/>
</dbReference>
<feature type="domain" description="HTH iclR-type" evidence="4">
    <location>
        <begin position="11"/>
        <end position="72"/>
    </location>
</feature>
<evidence type="ECO:0000313" key="7">
    <source>
        <dbReference type="EMBL" id="SHF06719.1"/>
    </source>
</evidence>
<dbReference type="SUPFAM" id="SSF46785">
    <property type="entry name" value="Winged helix' DNA-binding domain"/>
    <property type="match status" value="1"/>
</dbReference>
<evidence type="ECO:0000256" key="2">
    <source>
        <dbReference type="ARBA" id="ARBA00023125"/>
    </source>
</evidence>
<dbReference type="Gene3D" id="3.30.450.40">
    <property type="match status" value="1"/>
</dbReference>
<dbReference type="PROSITE" id="PS51077">
    <property type="entry name" value="HTH_ICLR"/>
    <property type="match status" value="1"/>
</dbReference>
<dbReference type="InterPro" id="IPR036390">
    <property type="entry name" value="WH_DNA-bd_sf"/>
</dbReference>
<dbReference type="InterPro" id="IPR050707">
    <property type="entry name" value="HTH_MetabolicPath_Reg"/>
</dbReference>
<keyword evidence="1" id="KW-0805">Transcription regulation</keyword>
<dbReference type="SUPFAM" id="SSF55781">
    <property type="entry name" value="GAF domain-like"/>
    <property type="match status" value="1"/>
</dbReference>
<dbReference type="AlphaFoldDB" id="A0A0X1U8K1"/>
<dbReference type="RefSeq" id="WP_066050244.1">
    <property type="nucleotide sequence ID" value="NZ_CP014223.1"/>
</dbReference>
<accession>A0A0X1U8K1</accession>
<dbReference type="GO" id="GO:0045892">
    <property type="term" value="P:negative regulation of DNA-templated transcription"/>
    <property type="evidence" value="ECO:0007669"/>
    <property type="project" value="TreeGrafter"/>
</dbReference>
<evidence type="ECO:0000259" key="4">
    <source>
        <dbReference type="PROSITE" id="PS51077"/>
    </source>
</evidence>
<dbReference type="InterPro" id="IPR014757">
    <property type="entry name" value="Tscrpt_reg_IclR_C"/>
</dbReference>
<evidence type="ECO:0000313" key="6">
    <source>
        <dbReference type="EMBL" id="AMJ41290.1"/>
    </source>
</evidence>
<name>A0A0X1U8K1_ANAPI</name>
<dbReference type="EMBL" id="CP014223">
    <property type="protein sequence ID" value="AMJ41290.1"/>
    <property type="molecule type" value="Genomic_DNA"/>
</dbReference>